<name>A0A226E9V6_FOLCA</name>
<dbReference type="InterPro" id="IPR013604">
    <property type="entry name" value="7TM_chemorcpt"/>
</dbReference>
<keyword evidence="4 6" id="KW-1133">Transmembrane helix</keyword>
<comment type="subcellular location">
    <subcellularLocation>
        <location evidence="1">Cell membrane</location>
        <topology evidence="1">Multi-pass membrane protein</topology>
    </subcellularLocation>
</comment>
<dbReference type="GO" id="GO:0050909">
    <property type="term" value="P:sensory perception of taste"/>
    <property type="evidence" value="ECO:0007669"/>
    <property type="project" value="InterPro"/>
</dbReference>
<reference evidence="7 8" key="1">
    <citation type="submission" date="2015-12" db="EMBL/GenBank/DDBJ databases">
        <title>The genome of Folsomia candida.</title>
        <authorList>
            <person name="Faddeeva A."/>
            <person name="Derks M.F."/>
            <person name="Anvar Y."/>
            <person name="Smit S."/>
            <person name="Van Straalen N."/>
            <person name="Roelofs D."/>
        </authorList>
    </citation>
    <scope>NUCLEOTIDE SEQUENCE [LARGE SCALE GENOMIC DNA]</scope>
    <source>
        <strain evidence="7 8">VU population</strain>
        <tissue evidence="7">Whole body</tissue>
    </source>
</reference>
<keyword evidence="2" id="KW-1003">Cell membrane</keyword>
<comment type="caution">
    <text evidence="7">The sequence shown here is derived from an EMBL/GenBank/DDBJ whole genome shotgun (WGS) entry which is preliminary data.</text>
</comment>
<feature type="transmembrane region" description="Helical" evidence="6">
    <location>
        <begin position="44"/>
        <end position="64"/>
    </location>
</feature>
<dbReference type="EMBL" id="LNIX01000005">
    <property type="protein sequence ID" value="OXA53396.1"/>
    <property type="molecule type" value="Genomic_DNA"/>
</dbReference>
<feature type="transmembrane region" description="Helical" evidence="6">
    <location>
        <begin position="317"/>
        <end position="336"/>
    </location>
</feature>
<feature type="transmembrane region" description="Helical" evidence="6">
    <location>
        <begin position="84"/>
        <end position="103"/>
    </location>
</feature>
<evidence type="ECO:0000256" key="6">
    <source>
        <dbReference type="SAM" id="Phobius"/>
    </source>
</evidence>
<organism evidence="7 8">
    <name type="scientific">Folsomia candida</name>
    <name type="common">Springtail</name>
    <dbReference type="NCBI Taxonomy" id="158441"/>
    <lineage>
        <taxon>Eukaryota</taxon>
        <taxon>Metazoa</taxon>
        <taxon>Ecdysozoa</taxon>
        <taxon>Arthropoda</taxon>
        <taxon>Hexapoda</taxon>
        <taxon>Collembola</taxon>
        <taxon>Entomobryomorpha</taxon>
        <taxon>Isotomoidea</taxon>
        <taxon>Isotomidae</taxon>
        <taxon>Proisotominae</taxon>
        <taxon>Folsomia</taxon>
    </lineage>
</organism>
<protein>
    <recommendedName>
        <fullName evidence="9">Gustatory receptor</fullName>
    </recommendedName>
</protein>
<keyword evidence="5 6" id="KW-0472">Membrane</keyword>
<dbReference type="Pfam" id="PF08395">
    <property type="entry name" value="7tm_7"/>
    <property type="match status" value="1"/>
</dbReference>
<feature type="transmembrane region" description="Helical" evidence="6">
    <location>
        <begin position="282"/>
        <end position="305"/>
    </location>
</feature>
<evidence type="ECO:0000256" key="2">
    <source>
        <dbReference type="ARBA" id="ARBA00022475"/>
    </source>
</evidence>
<evidence type="ECO:0000256" key="5">
    <source>
        <dbReference type="ARBA" id="ARBA00023136"/>
    </source>
</evidence>
<keyword evidence="3 6" id="KW-0812">Transmembrane</keyword>
<accession>A0A226E9V6</accession>
<feature type="transmembrane region" description="Helical" evidence="6">
    <location>
        <begin position="138"/>
        <end position="158"/>
    </location>
</feature>
<dbReference type="AlphaFoldDB" id="A0A226E9V6"/>
<evidence type="ECO:0000313" key="8">
    <source>
        <dbReference type="Proteomes" id="UP000198287"/>
    </source>
</evidence>
<dbReference type="Proteomes" id="UP000198287">
    <property type="component" value="Unassembled WGS sequence"/>
</dbReference>
<evidence type="ECO:0000256" key="4">
    <source>
        <dbReference type="ARBA" id="ARBA00022989"/>
    </source>
</evidence>
<keyword evidence="8" id="KW-1185">Reference proteome</keyword>
<evidence type="ECO:0008006" key="9">
    <source>
        <dbReference type="Google" id="ProtNLM"/>
    </source>
</evidence>
<evidence type="ECO:0000256" key="1">
    <source>
        <dbReference type="ARBA" id="ARBA00004651"/>
    </source>
</evidence>
<evidence type="ECO:0000313" key="7">
    <source>
        <dbReference type="EMBL" id="OXA53396.1"/>
    </source>
</evidence>
<gene>
    <name evidence="7" type="ORF">Fcan01_11616</name>
</gene>
<sequence length="398" mass="46872">MELFYLRLFQVLGFVPVSLETFTNSKTITTSYPRLKKLFAFARIKYFPTLFFTCFSLLLFATFIHNISSCSTTEILNILKSRGTYFFVLFIKSVSHMCCATFIKMDMALERNKLFNFYKDFCLLLSKLGSSKKTKNRYYFRFKIEFATFLAIITYWSVEMYFTVSRISPSREVIFLRVGPVVLGYYHSAFAFLQVFLLIWYLEILKRIRAMVKNQLKTTNPMPEFHRPGDDISSDKKRPQLQRYFRDNDPELNSLSRKWDYNEIIDVYNSVREQVVEFGRLFGTWVALDIGHSVLRIIFSGYFIASIMSRKQPMFSQIVQNFLTMVVYSYLLYMVARRGSELESESRDMLMELGKLDNLKNLNNCKTCRLQNMEAIQIKTKFMTLNLGIITPILVSIF</sequence>
<feature type="transmembrane region" description="Helical" evidence="6">
    <location>
        <begin position="178"/>
        <end position="202"/>
    </location>
</feature>
<dbReference type="GO" id="GO:0005886">
    <property type="term" value="C:plasma membrane"/>
    <property type="evidence" value="ECO:0007669"/>
    <property type="project" value="UniProtKB-SubCell"/>
</dbReference>
<proteinExistence type="predicted"/>
<evidence type="ECO:0000256" key="3">
    <source>
        <dbReference type="ARBA" id="ARBA00022692"/>
    </source>
</evidence>